<dbReference type="EC" id="1.8.4.-" evidence="3"/>
<dbReference type="EC" id="1.11.1.-" evidence="3"/>
<dbReference type="PANTHER" id="PTHR44051">
    <property type="entry name" value="GLUTATHIONE S-TRANSFERASE-RELATED"/>
    <property type="match status" value="1"/>
</dbReference>
<dbReference type="AlphaFoldDB" id="A0A1J5QMC4"/>
<dbReference type="Pfam" id="PF13417">
    <property type="entry name" value="GST_N_3"/>
    <property type="match status" value="1"/>
</dbReference>
<feature type="domain" description="GST N-terminal" evidence="1">
    <location>
        <begin position="8"/>
        <end position="90"/>
    </location>
</feature>
<sequence>MKDHAMTTDLKLYHASGSPNSRRVRIYLAERGIAVEPVSVDLGSKEQFSDAYAAINPRRVVPTLVLADGTAIGEVPAIIRYLDEAFPEAPLNGTTPKDKALVQMWERRMELEGFAAVMETVRNAAQGLVGRAISGPHFYDQIPALVERGRLRVRDFYADLEARLTANPYVAGDAFSVADITAVVAVDFATKALSLGIPEDDSATRRWHATLSARPGFAA</sequence>
<dbReference type="CDD" id="cd03051">
    <property type="entry name" value="GST_N_GTT2_like"/>
    <property type="match status" value="1"/>
</dbReference>
<dbReference type="InterPro" id="IPR036282">
    <property type="entry name" value="Glutathione-S-Trfase_C_sf"/>
</dbReference>
<keyword evidence="3" id="KW-0560">Oxidoreductase</keyword>
<proteinExistence type="predicted"/>
<evidence type="ECO:0000259" key="2">
    <source>
        <dbReference type="PROSITE" id="PS50405"/>
    </source>
</evidence>
<dbReference type="SUPFAM" id="SSF52833">
    <property type="entry name" value="Thioredoxin-like"/>
    <property type="match status" value="1"/>
</dbReference>
<dbReference type="PROSITE" id="PS50405">
    <property type="entry name" value="GST_CTER"/>
    <property type="match status" value="1"/>
</dbReference>
<dbReference type="EMBL" id="MLJW01001360">
    <property type="protein sequence ID" value="OIQ78659.1"/>
    <property type="molecule type" value="Genomic_DNA"/>
</dbReference>
<protein>
    <submittedName>
        <fullName evidence="3">Disulfide-bond oxidoreductase YfcG</fullName>
        <ecNumber evidence="3">1.11.1.-</ecNumber>
        <ecNumber evidence="3">1.8.4.-</ecNumber>
    </submittedName>
</protein>
<dbReference type="Pfam" id="PF13410">
    <property type="entry name" value="GST_C_2"/>
    <property type="match status" value="1"/>
</dbReference>
<organism evidence="3">
    <name type="scientific">mine drainage metagenome</name>
    <dbReference type="NCBI Taxonomy" id="410659"/>
    <lineage>
        <taxon>unclassified sequences</taxon>
        <taxon>metagenomes</taxon>
        <taxon>ecological metagenomes</taxon>
    </lineage>
</organism>
<dbReference type="Gene3D" id="1.20.1050.10">
    <property type="match status" value="1"/>
</dbReference>
<dbReference type="SUPFAM" id="SSF47616">
    <property type="entry name" value="GST C-terminal domain-like"/>
    <property type="match status" value="1"/>
</dbReference>
<dbReference type="SFLD" id="SFLDS00019">
    <property type="entry name" value="Glutathione_Transferase_(cytos"/>
    <property type="match status" value="1"/>
</dbReference>
<keyword evidence="3" id="KW-0575">Peroxidase</keyword>
<evidence type="ECO:0000313" key="3">
    <source>
        <dbReference type="EMBL" id="OIQ78659.1"/>
    </source>
</evidence>
<reference evidence="3" key="1">
    <citation type="submission" date="2016-10" db="EMBL/GenBank/DDBJ databases">
        <title>Sequence of Gallionella enrichment culture.</title>
        <authorList>
            <person name="Poehlein A."/>
            <person name="Muehling M."/>
            <person name="Daniel R."/>
        </authorList>
    </citation>
    <scope>NUCLEOTIDE SEQUENCE</scope>
</reference>
<name>A0A1J5QMC4_9ZZZZ</name>
<dbReference type="InterPro" id="IPR010987">
    <property type="entry name" value="Glutathione-S-Trfase_C-like"/>
</dbReference>
<evidence type="ECO:0000259" key="1">
    <source>
        <dbReference type="PROSITE" id="PS50404"/>
    </source>
</evidence>
<dbReference type="Gene3D" id="3.40.30.10">
    <property type="entry name" value="Glutaredoxin"/>
    <property type="match status" value="1"/>
</dbReference>
<dbReference type="SFLD" id="SFLDG00358">
    <property type="entry name" value="Main_(cytGST)"/>
    <property type="match status" value="1"/>
</dbReference>
<dbReference type="InterPro" id="IPR040079">
    <property type="entry name" value="Glutathione_S-Trfase"/>
</dbReference>
<dbReference type="InterPro" id="IPR004045">
    <property type="entry name" value="Glutathione_S-Trfase_N"/>
</dbReference>
<accession>A0A1J5QMC4</accession>
<comment type="caution">
    <text evidence="3">The sequence shown here is derived from an EMBL/GenBank/DDBJ whole genome shotgun (WGS) entry which is preliminary data.</text>
</comment>
<dbReference type="PANTHER" id="PTHR44051:SF8">
    <property type="entry name" value="GLUTATHIONE S-TRANSFERASE GSTA"/>
    <property type="match status" value="1"/>
</dbReference>
<gene>
    <name evidence="3" type="primary">yfcG_5</name>
    <name evidence="3" type="ORF">GALL_396320</name>
</gene>
<dbReference type="PROSITE" id="PS50404">
    <property type="entry name" value="GST_NTER"/>
    <property type="match status" value="1"/>
</dbReference>
<feature type="domain" description="GST C-terminal" evidence="2">
    <location>
        <begin position="95"/>
        <end position="219"/>
    </location>
</feature>
<dbReference type="GO" id="GO:0004601">
    <property type="term" value="F:peroxidase activity"/>
    <property type="evidence" value="ECO:0007669"/>
    <property type="project" value="UniProtKB-KW"/>
</dbReference>
<dbReference type="InterPro" id="IPR034345">
    <property type="entry name" value="Gtt2-like_N"/>
</dbReference>
<dbReference type="InterPro" id="IPR036249">
    <property type="entry name" value="Thioredoxin-like_sf"/>
</dbReference>